<dbReference type="Gene3D" id="3.30.700.10">
    <property type="entry name" value="Glycoprotein, Type 4 Pilin"/>
    <property type="match status" value="1"/>
</dbReference>
<dbReference type="Proteomes" id="UP000240009">
    <property type="component" value="Unassembled WGS sequence"/>
</dbReference>
<comment type="caution">
    <text evidence="2">The sequence shown here is derived from an EMBL/GenBank/DDBJ whole genome shotgun (WGS) entry which is preliminary data.</text>
</comment>
<dbReference type="InterPro" id="IPR011453">
    <property type="entry name" value="DUF1559"/>
</dbReference>
<dbReference type="PROSITE" id="PS00409">
    <property type="entry name" value="PROKAR_NTER_METHYL"/>
    <property type="match status" value="1"/>
</dbReference>
<dbReference type="PANTHER" id="PTHR30093">
    <property type="entry name" value="GENERAL SECRETION PATHWAY PROTEIN G"/>
    <property type="match status" value="1"/>
</dbReference>
<sequence length="326" mass="35775">MIGSRRGISLVETLVVLGILGLLLAILLPAVQAARESGRKLTCQNHLRQIVQGIANHESAKGALPSLYNNTAYPQPRAITDEFHFHSWRSALLPQIEQTSLNDQLDRSLFATDPANQAALNVEVPIFLCPSSIPASRFVPDIYGPPAVADTLSQQIIGTAARSDYEVIGGVSYKPSGTIDLQHVKFGAWGEPRSYSPLPAKNAYRKARLRDLSDGQSNTLLVAERAGRPDWYRRSKPVDVYPYEVPNSGMDHHQAAWGISTHFWWLILWHEQTINESNSNGIYSFHASGANVGLADGSVRFLPETIDQESLNALITRSAGDVVSLD</sequence>
<feature type="domain" description="DUF1559" evidence="1">
    <location>
        <begin position="32"/>
        <end position="309"/>
    </location>
</feature>
<dbReference type="SUPFAM" id="SSF54523">
    <property type="entry name" value="Pili subunits"/>
    <property type="match status" value="1"/>
</dbReference>
<evidence type="ECO:0000259" key="1">
    <source>
        <dbReference type="Pfam" id="PF07596"/>
    </source>
</evidence>
<dbReference type="Pfam" id="PF07596">
    <property type="entry name" value="SBP_bac_10"/>
    <property type="match status" value="1"/>
</dbReference>
<protein>
    <recommendedName>
        <fullName evidence="1">DUF1559 domain-containing protein</fullName>
    </recommendedName>
</protein>
<proteinExistence type="predicted"/>
<dbReference type="InterPro" id="IPR045584">
    <property type="entry name" value="Pilin-like"/>
</dbReference>
<reference evidence="2 3" key="1">
    <citation type="submission" date="2018-02" db="EMBL/GenBank/DDBJ databases">
        <title>Comparative genomes isolates from brazilian mangrove.</title>
        <authorList>
            <person name="Araujo J.E."/>
            <person name="Taketani R.G."/>
            <person name="Silva M.C.P."/>
            <person name="Loureco M.V."/>
            <person name="Andreote F.D."/>
        </authorList>
    </citation>
    <scope>NUCLEOTIDE SEQUENCE [LARGE SCALE GENOMIC DNA]</scope>
    <source>
        <strain evidence="2 3">HEX-2 MGV</strain>
    </source>
</reference>
<dbReference type="PANTHER" id="PTHR30093:SF2">
    <property type="entry name" value="TYPE II SECRETION SYSTEM PROTEIN H"/>
    <property type="match status" value="1"/>
</dbReference>
<accession>A0A2S8FM65</accession>
<evidence type="ECO:0000313" key="2">
    <source>
        <dbReference type="EMBL" id="PQO33298.1"/>
    </source>
</evidence>
<gene>
    <name evidence="2" type="ORF">C5Y96_10630</name>
</gene>
<dbReference type="InterPro" id="IPR012902">
    <property type="entry name" value="N_methyl_site"/>
</dbReference>
<dbReference type="InterPro" id="IPR027558">
    <property type="entry name" value="Pre_pil_HX9DG_C"/>
</dbReference>
<dbReference type="EMBL" id="PUIA01000035">
    <property type="protein sequence ID" value="PQO33298.1"/>
    <property type="molecule type" value="Genomic_DNA"/>
</dbReference>
<evidence type="ECO:0000313" key="3">
    <source>
        <dbReference type="Proteomes" id="UP000240009"/>
    </source>
</evidence>
<name>A0A2S8FM65_9BACT</name>
<dbReference type="NCBIfam" id="TIGR04294">
    <property type="entry name" value="pre_pil_HX9DG"/>
    <property type="match status" value="1"/>
</dbReference>
<organism evidence="2 3">
    <name type="scientific">Blastopirellula marina</name>
    <dbReference type="NCBI Taxonomy" id="124"/>
    <lineage>
        <taxon>Bacteria</taxon>
        <taxon>Pseudomonadati</taxon>
        <taxon>Planctomycetota</taxon>
        <taxon>Planctomycetia</taxon>
        <taxon>Pirellulales</taxon>
        <taxon>Pirellulaceae</taxon>
        <taxon>Blastopirellula</taxon>
    </lineage>
</organism>
<dbReference type="AlphaFoldDB" id="A0A2S8FM65"/>